<name>A0ABT7VA49_9ACTN</name>
<evidence type="ECO:0000256" key="3">
    <source>
        <dbReference type="ARBA" id="ARBA00015991"/>
    </source>
</evidence>
<dbReference type="PRINTS" id="PR00112">
    <property type="entry name" value="ACYLPHPHTASE"/>
</dbReference>
<sequence length="134" mass="14984">MGFFDRFRTSGNSGGPIDPTLRSPCERDLIRRLQERLNEGNAPLRLSLLFKGTVQGVGFRWTNQGVANKQGLTGWVKNLSSGRVELEVQGTPAAIIKHLDGVHGYYNHAGYEILLEQERELPLVEGEDGFDVRF</sequence>
<dbReference type="SUPFAM" id="SSF54975">
    <property type="entry name" value="Acylphosphatase/BLUF domain-like"/>
    <property type="match status" value="1"/>
</dbReference>
<dbReference type="EC" id="3.6.1.7" evidence="2 5"/>
<evidence type="ECO:0000256" key="2">
    <source>
        <dbReference type="ARBA" id="ARBA00012150"/>
    </source>
</evidence>
<evidence type="ECO:0000256" key="6">
    <source>
        <dbReference type="RuleBase" id="RU004168"/>
    </source>
</evidence>
<evidence type="ECO:0000256" key="4">
    <source>
        <dbReference type="ARBA" id="ARBA00047645"/>
    </source>
</evidence>
<evidence type="ECO:0000313" key="9">
    <source>
        <dbReference type="Proteomes" id="UP001529421"/>
    </source>
</evidence>
<protein>
    <recommendedName>
        <fullName evidence="3 5">acylphosphatase</fullName>
        <ecNumber evidence="2 5">3.6.1.7</ecNumber>
    </recommendedName>
</protein>
<dbReference type="InterPro" id="IPR001792">
    <property type="entry name" value="Acylphosphatase-like_dom"/>
</dbReference>
<dbReference type="PROSITE" id="PS51160">
    <property type="entry name" value="ACYLPHOSPHATASE_3"/>
    <property type="match status" value="1"/>
</dbReference>
<reference evidence="8 9" key="2">
    <citation type="submission" date="2023-06" db="EMBL/GenBank/DDBJ databases">
        <authorList>
            <person name="Zeman M."/>
            <person name="Kubasova T."/>
            <person name="Jahodarova E."/>
            <person name="Nykrynova M."/>
            <person name="Rychlik I."/>
        </authorList>
    </citation>
    <scope>NUCLEOTIDE SEQUENCE [LARGE SCALE GENOMIC DNA]</scope>
    <source>
        <strain evidence="8 9">154_Feed</strain>
    </source>
</reference>
<reference evidence="9" key="1">
    <citation type="submission" date="2023-06" db="EMBL/GenBank/DDBJ databases">
        <title>Identification and characterization of horizontal gene transfer across gut microbiota members of farm animals based on homology search.</title>
        <authorList>
            <person name="Zeman M."/>
            <person name="Kubasova T."/>
            <person name="Jahodarova E."/>
            <person name="Nykrynova M."/>
            <person name="Rychlik I."/>
        </authorList>
    </citation>
    <scope>NUCLEOTIDE SEQUENCE [LARGE SCALE GENOMIC DNA]</scope>
    <source>
        <strain evidence="9">154_Feed</strain>
    </source>
</reference>
<dbReference type="Pfam" id="PF00708">
    <property type="entry name" value="Acylphosphatase"/>
    <property type="match status" value="1"/>
</dbReference>
<dbReference type="GO" id="GO:0003998">
    <property type="term" value="F:acylphosphatase activity"/>
    <property type="evidence" value="ECO:0007669"/>
    <property type="project" value="UniProtKB-EC"/>
</dbReference>
<evidence type="ECO:0000313" key="8">
    <source>
        <dbReference type="EMBL" id="MDM8275365.1"/>
    </source>
</evidence>
<dbReference type="Gene3D" id="3.30.70.100">
    <property type="match status" value="1"/>
</dbReference>
<feature type="active site" evidence="5">
    <location>
        <position position="78"/>
    </location>
</feature>
<dbReference type="Proteomes" id="UP001529421">
    <property type="component" value="Unassembled WGS sequence"/>
</dbReference>
<dbReference type="RefSeq" id="WP_204672222.1">
    <property type="nucleotide sequence ID" value="NZ_JACJKQ010000002.1"/>
</dbReference>
<dbReference type="PROSITE" id="PS00151">
    <property type="entry name" value="ACYLPHOSPHATASE_2"/>
    <property type="match status" value="1"/>
</dbReference>
<dbReference type="PANTHER" id="PTHR47268:SF4">
    <property type="entry name" value="ACYLPHOSPHATASE"/>
    <property type="match status" value="1"/>
</dbReference>
<proteinExistence type="inferred from homology"/>
<organism evidence="8 9">
    <name type="scientific">Enorma phocaeensis</name>
    <dbReference type="NCBI Taxonomy" id="1871019"/>
    <lineage>
        <taxon>Bacteria</taxon>
        <taxon>Bacillati</taxon>
        <taxon>Actinomycetota</taxon>
        <taxon>Coriobacteriia</taxon>
        <taxon>Coriobacteriales</taxon>
        <taxon>Coriobacteriaceae</taxon>
        <taxon>Enorma</taxon>
    </lineage>
</organism>
<evidence type="ECO:0000256" key="5">
    <source>
        <dbReference type="PROSITE-ProRule" id="PRU00520"/>
    </source>
</evidence>
<dbReference type="EMBL" id="JAUDDZ010000010">
    <property type="protein sequence ID" value="MDM8275365.1"/>
    <property type="molecule type" value="Genomic_DNA"/>
</dbReference>
<dbReference type="PANTHER" id="PTHR47268">
    <property type="entry name" value="ACYLPHOSPHATASE"/>
    <property type="match status" value="1"/>
</dbReference>
<accession>A0ABT7VA49</accession>
<dbReference type="InterPro" id="IPR036046">
    <property type="entry name" value="Acylphosphatase-like_dom_sf"/>
</dbReference>
<dbReference type="InterPro" id="IPR017968">
    <property type="entry name" value="Acylphosphatase_CS"/>
</dbReference>
<gene>
    <name evidence="8" type="ORF">QUW28_07660</name>
</gene>
<feature type="active site" evidence="5">
    <location>
        <position position="60"/>
    </location>
</feature>
<comment type="caution">
    <text evidence="8">The sequence shown here is derived from an EMBL/GenBank/DDBJ whole genome shotgun (WGS) entry which is preliminary data.</text>
</comment>
<feature type="domain" description="Acylphosphatase-like" evidence="7">
    <location>
        <begin position="45"/>
        <end position="134"/>
    </location>
</feature>
<comment type="catalytic activity">
    <reaction evidence="4 5">
        <text>an acyl phosphate + H2O = a carboxylate + phosphate + H(+)</text>
        <dbReference type="Rhea" id="RHEA:14965"/>
        <dbReference type="ChEBI" id="CHEBI:15377"/>
        <dbReference type="ChEBI" id="CHEBI:15378"/>
        <dbReference type="ChEBI" id="CHEBI:29067"/>
        <dbReference type="ChEBI" id="CHEBI:43474"/>
        <dbReference type="ChEBI" id="CHEBI:59918"/>
        <dbReference type="EC" id="3.6.1.7"/>
    </reaction>
</comment>
<evidence type="ECO:0000259" key="7">
    <source>
        <dbReference type="PROSITE" id="PS51160"/>
    </source>
</evidence>
<keyword evidence="9" id="KW-1185">Reference proteome</keyword>
<keyword evidence="5 8" id="KW-0378">Hydrolase</keyword>
<comment type="similarity">
    <text evidence="1 6">Belongs to the acylphosphatase family.</text>
</comment>
<evidence type="ECO:0000256" key="1">
    <source>
        <dbReference type="ARBA" id="ARBA00005614"/>
    </source>
</evidence>
<dbReference type="InterPro" id="IPR020456">
    <property type="entry name" value="Acylphosphatase"/>
</dbReference>